<feature type="domain" description="Tail spike" evidence="1">
    <location>
        <begin position="186"/>
        <end position="376"/>
    </location>
</feature>
<comment type="caution">
    <text evidence="2">The sequence shown here is derived from an EMBL/GenBank/DDBJ whole genome shotgun (WGS) entry which is preliminary data.</text>
</comment>
<gene>
    <name evidence="2" type="ORF">CGS58_13135</name>
</gene>
<dbReference type="RefSeq" id="WP_097840163.1">
    <property type="nucleotide sequence ID" value="NZ_NMTY01000032.1"/>
</dbReference>
<name>A0A2A7AM44_9FIRM</name>
<organism evidence="2 3">
    <name type="scientific">Faecalibacterium prausnitzii</name>
    <dbReference type="NCBI Taxonomy" id="853"/>
    <lineage>
        <taxon>Bacteria</taxon>
        <taxon>Bacillati</taxon>
        <taxon>Bacillota</taxon>
        <taxon>Clostridia</taxon>
        <taxon>Eubacteriales</taxon>
        <taxon>Oscillospiraceae</taxon>
        <taxon>Faecalibacterium</taxon>
    </lineage>
</organism>
<dbReference type="InterPro" id="IPR007119">
    <property type="entry name" value="Phage_tail_spike_N"/>
</dbReference>
<evidence type="ECO:0000313" key="2">
    <source>
        <dbReference type="EMBL" id="PDX80162.1"/>
    </source>
</evidence>
<dbReference type="NCBIfam" id="TIGR01665">
    <property type="entry name" value="put_anti_recept"/>
    <property type="match status" value="1"/>
</dbReference>
<dbReference type="InterPro" id="IPR010572">
    <property type="entry name" value="Tail_dom"/>
</dbReference>
<evidence type="ECO:0000259" key="1">
    <source>
        <dbReference type="Pfam" id="PF06605"/>
    </source>
</evidence>
<dbReference type="Pfam" id="PF06605">
    <property type="entry name" value="Prophage_tail"/>
    <property type="match status" value="1"/>
</dbReference>
<dbReference type="Proteomes" id="UP000220005">
    <property type="component" value="Unassembled WGS sequence"/>
</dbReference>
<proteinExistence type="predicted"/>
<protein>
    <recommendedName>
        <fullName evidence="1">Tail spike domain-containing protein</fullName>
    </recommendedName>
</protein>
<dbReference type="AlphaFoldDB" id="A0A2A7AM44"/>
<reference evidence="2 3" key="1">
    <citation type="journal article" date="2017" name="Front. Microbiol.">
        <title>New Insights into the Diversity of the Genus Faecalibacterium.</title>
        <authorList>
            <person name="Benevides L."/>
            <person name="Burman S."/>
            <person name="Martin R."/>
            <person name="Robert V."/>
            <person name="Thomas M."/>
            <person name="Miquel S."/>
            <person name="Chain F."/>
            <person name="Sokol H."/>
            <person name="Bermudez-Humaran L.G."/>
            <person name="Morrison M."/>
            <person name="Langella P."/>
            <person name="Azevedo V.A."/>
            <person name="Chatel J.M."/>
            <person name="Soares S."/>
        </authorList>
    </citation>
    <scope>NUCLEOTIDE SEQUENCE [LARGE SCALE GENOMIC DNA]</scope>
    <source>
        <strain evidence="2 3">CNCM I 4575</strain>
    </source>
</reference>
<sequence>MAQLTAGRKYDQLERRRDRRETDTEVVDIMTPILHEDSETSIRNYGWGALKDATSCTVSCEENGAFDLTLIYPMTGLHAEKLLERKLISAAPSLYENRQFFRIYRITRPMDGRMQAYAHHISYDLNNCVVKPFTAKSLSEAISKLRGNIVGDCQFSISADYDTSGDFSVSKPMTVRAAMLSSNGDNLADTYDGVWSFDGMSCVLKRKVTTNRGVQIAYGLNLLDVTQEKNIEDIYTHVYPYWMNAEKGKYYDLAPIQASTITGYRKIYPLDLTSYYEKAPSDASMKKTAQEFIAKNEIGKIEVSLTVSYVQLEKCVEYTGSGQSKIILRGDTVEVRYLRLGVSALARITKTNYNVLLDRYDSIQVGNVKEKLARTTVRERSRVTTTNDRAVDASRVATNYIAEKADGDINFGVGDYSYIINRDGLEFKGIQNQDEIKNWDGYTSFGQWTISVDLSGYSAVLLTFESNKGSTWLASGGGAGATTMIVPVNGKTYSMMYAWNTVHRRDVTVWPDKIVFGAGYERTSKYIMITATGNTFFSLQSPGTDGWEQNPSVCIPRQLFGFM</sequence>
<accession>A0A2A7AM44</accession>
<dbReference type="EMBL" id="NMTY01000032">
    <property type="protein sequence ID" value="PDX80162.1"/>
    <property type="molecule type" value="Genomic_DNA"/>
</dbReference>
<evidence type="ECO:0000313" key="3">
    <source>
        <dbReference type="Proteomes" id="UP000220005"/>
    </source>
</evidence>